<name>B4FD99_MAIZE</name>
<accession>B4FD99</accession>
<evidence type="ECO:0000313" key="1">
    <source>
        <dbReference type="EMBL" id="ACF80092.1"/>
    </source>
</evidence>
<sequence>MRSLSSYYIRLDYGEGCIRELQPTTPLGSVHILLYLLTV</sequence>
<reference evidence="1" key="1">
    <citation type="journal article" date="2009" name="PLoS Genet.">
        <title>Sequencing, mapping, and analysis of 27,455 maize full-length cDNAs.</title>
        <authorList>
            <person name="Soderlund C."/>
            <person name="Descour A."/>
            <person name="Kudrna D."/>
            <person name="Bomhoff M."/>
            <person name="Boyd L."/>
            <person name="Currie J."/>
            <person name="Angelova A."/>
            <person name="Collura K."/>
            <person name="Wissotski M."/>
            <person name="Ashley E."/>
            <person name="Morrow D."/>
            <person name="Fernandes J."/>
            <person name="Walbot V."/>
            <person name="Yu Y."/>
        </authorList>
    </citation>
    <scope>NUCLEOTIDE SEQUENCE</scope>
    <source>
        <strain evidence="1">B73</strain>
    </source>
</reference>
<proteinExistence type="evidence at transcript level"/>
<organism evidence="1">
    <name type="scientific">Zea mays</name>
    <name type="common">Maize</name>
    <dbReference type="NCBI Taxonomy" id="4577"/>
    <lineage>
        <taxon>Eukaryota</taxon>
        <taxon>Viridiplantae</taxon>
        <taxon>Streptophyta</taxon>
        <taxon>Embryophyta</taxon>
        <taxon>Tracheophyta</taxon>
        <taxon>Spermatophyta</taxon>
        <taxon>Magnoliopsida</taxon>
        <taxon>Liliopsida</taxon>
        <taxon>Poales</taxon>
        <taxon>Poaceae</taxon>
        <taxon>PACMAD clade</taxon>
        <taxon>Panicoideae</taxon>
        <taxon>Andropogonodae</taxon>
        <taxon>Andropogoneae</taxon>
        <taxon>Tripsacinae</taxon>
        <taxon>Zea</taxon>
    </lineage>
</organism>
<dbReference type="EMBL" id="BT035087">
    <property type="protein sequence ID" value="ACF80092.1"/>
    <property type="molecule type" value="mRNA"/>
</dbReference>
<dbReference type="AlphaFoldDB" id="B4FD99"/>
<protein>
    <submittedName>
        <fullName evidence="1">Uncharacterized protein</fullName>
    </submittedName>
</protein>